<dbReference type="FunFam" id="3.30.160.60:FF:000150">
    <property type="entry name" value="Mds1 and evi1 complex locus protein"/>
    <property type="match status" value="1"/>
</dbReference>
<feature type="region of interest" description="Disordered" evidence="11">
    <location>
        <begin position="221"/>
        <end position="312"/>
    </location>
</feature>
<feature type="compositionally biased region" description="Polar residues" evidence="11">
    <location>
        <begin position="221"/>
        <end position="230"/>
    </location>
</feature>
<dbReference type="Proteomes" id="UP000549394">
    <property type="component" value="Unassembled WGS sequence"/>
</dbReference>
<feature type="region of interest" description="Disordered" evidence="11">
    <location>
        <begin position="1"/>
        <end position="43"/>
    </location>
</feature>
<keyword evidence="14" id="KW-1185">Reference proteome</keyword>
<feature type="domain" description="C2H2-type" evidence="12">
    <location>
        <begin position="416"/>
        <end position="443"/>
    </location>
</feature>
<feature type="domain" description="C2H2-type" evidence="12">
    <location>
        <begin position="101"/>
        <end position="132"/>
    </location>
</feature>
<feature type="compositionally biased region" description="Basic and acidic residues" evidence="11">
    <location>
        <begin position="278"/>
        <end position="299"/>
    </location>
</feature>
<evidence type="ECO:0000313" key="14">
    <source>
        <dbReference type="Proteomes" id="UP000549394"/>
    </source>
</evidence>
<feature type="domain" description="C2H2-type" evidence="12">
    <location>
        <begin position="44"/>
        <end position="71"/>
    </location>
</feature>
<feature type="region of interest" description="Disordered" evidence="11">
    <location>
        <begin position="494"/>
        <end position="514"/>
    </location>
</feature>
<gene>
    <name evidence="13" type="ORF">DGYR_LOCUS4044</name>
</gene>
<keyword evidence="6" id="KW-0805">Transcription regulation</keyword>
<reference evidence="13 14" key="1">
    <citation type="submission" date="2020-08" db="EMBL/GenBank/DDBJ databases">
        <authorList>
            <person name="Hejnol A."/>
        </authorList>
    </citation>
    <scope>NUCLEOTIDE SEQUENCE [LARGE SCALE GENOMIC DNA]</scope>
</reference>
<organism evidence="13 14">
    <name type="scientific">Dimorphilus gyrociliatus</name>
    <dbReference type="NCBI Taxonomy" id="2664684"/>
    <lineage>
        <taxon>Eukaryota</taxon>
        <taxon>Metazoa</taxon>
        <taxon>Spiralia</taxon>
        <taxon>Lophotrochozoa</taxon>
        <taxon>Annelida</taxon>
        <taxon>Polychaeta</taxon>
        <taxon>Polychaeta incertae sedis</taxon>
        <taxon>Dinophilidae</taxon>
        <taxon>Dimorphilus</taxon>
    </lineage>
</organism>
<dbReference type="PROSITE" id="PS50157">
    <property type="entry name" value="ZINC_FINGER_C2H2_2"/>
    <property type="match status" value="6"/>
</dbReference>
<feature type="domain" description="C2H2-type" evidence="12">
    <location>
        <begin position="473"/>
        <end position="500"/>
    </location>
</feature>
<evidence type="ECO:0000256" key="4">
    <source>
        <dbReference type="ARBA" id="ARBA00022771"/>
    </source>
</evidence>
<dbReference type="SUPFAM" id="SSF57667">
    <property type="entry name" value="beta-beta-alpha zinc fingers"/>
    <property type="match status" value="4"/>
</dbReference>
<evidence type="ECO:0000256" key="10">
    <source>
        <dbReference type="PROSITE-ProRule" id="PRU00042"/>
    </source>
</evidence>
<keyword evidence="3" id="KW-0677">Repeat</keyword>
<dbReference type="Pfam" id="PF00096">
    <property type="entry name" value="zf-C2H2"/>
    <property type="match status" value="6"/>
</dbReference>
<keyword evidence="8" id="KW-0804">Transcription</keyword>
<keyword evidence="9" id="KW-0539">Nucleus</keyword>
<dbReference type="FunFam" id="3.30.160.60:FF:000159">
    <property type="entry name" value="Mds1 and evi1 complex locus protein"/>
    <property type="match status" value="1"/>
</dbReference>
<protein>
    <submittedName>
        <fullName evidence="13">DgyrCDS4283</fullName>
    </submittedName>
</protein>
<dbReference type="InterPro" id="IPR050331">
    <property type="entry name" value="Zinc_finger"/>
</dbReference>
<dbReference type="FunFam" id="3.30.160.60:FF:000126">
    <property type="entry name" value="Mds1 and evi1 complex locus protein"/>
    <property type="match status" value="1"/>
</dbReference>
<evidence type="ECO:0000313" key="13">
    <source>
        <dbReference type="EMBL" id="CAD5115291.1"/>
    </source>
</evidence>
<keyword evidence="4 10" id="KW-0863">Zinc-finger</keyword>
<name>A0A7I8VG62_9ANNE</name>
<sequence length="597" mass="66158">MTPESPVKEEKSNLNVAQQPSSPVDSANNNNPNNRSKSASSRTHACSECGKTFATSSGLKQHQHIHSSVKPFQCEVCLKAYTQFSNLCRHKRMHADCRQQIKCTDCGQAFSTVTSLSKHKRFCEGVTGANRPSVVPSQSNQARLPFPPPSVDSKIGGVSATITQQQALHAAYMNLYGAHRSPFPFYAPLNATPPYPPIFPSTPLPTAAFNGLHAASLLQRPTTGLLQDTNGSDDSDMSEGTRSEDGENVAKSCSSPEPQEEESPGREDQPLDLSTKTSRPDSVGETKKEMKEEREESPIAKKSPTPELSVSSSLHCAYPPQFPNSLVLDHYRAMAAVVAQQQQAASEKKNLAFQDAASRFMFSPRFPPASLPNSFAHPPKFLSNPASPLLKLPKPDYGTAFSHGTPVTANRVKERYACKYCGKVFPRSANLTRHLRTHTGEQPYKCKYCERSFSISSNLQRHVRNIHNKERPFRCPLCDKAFGQQTNLDRHLKKHDTEGPNVCDSPPTQVPHSTAHALDEKDDSYFSEIKNFLQPSNDNSSDNIDVEDEYQDEEFEAKKFKLENNNSPSPEDKRLFCDKDKVVLKRHLTTITAPLAC</sequence>
<dbReference type="FunFam" id="3.30.160.60:FF:000929">
    <property type="entry name" value="Uncharacterized protein, isoform B"/>
    <property type="match status" value="1"/>
</dbReference>
<accession>A0A7I8VG62</accession>
<evidence type="ECO:0000256" key="6">
    <source>
        <dbReference type="ARBA" id="ARBA00023015"/>
    </source>
</evidence>
<dbReference type="PANTHER" id="PTHR16515">
    <property type="entry name" value="PR DOMAIN ZINC FINGER PROTEIN"/>
    <property type="match status" value="1"/>
</dbReference>
<evidence type="ECO:0000256" key="2">
    <source>
        <dbReference type="ARBA" id="ARBA00022723"/>
    </source>
</evidence>
<dbReference type="FunFam" id="3.30.160.60:FF:000112">
    <property type="entry name" value="Mds1 and evi1 complex locus protein"/>
    <property type="match status" value="1"/>
</dbReference>
<keyword evidence="2" id="KW-0479">Metal-binding</keyword>
<evidence type="ECO:0000256" key="11">
    <source>
        <dbReference type="SAM" id="MobiDB-lite"/>
    </source>
</evidence>
<dbReference type="GO" id="GO:0003677">
    <property type="term" value="F:DNA binding"/>
    <property type="evidence" value="ECO:0007669"/>
    <property type="project" value="UniProtKB-KW"/>
</dbReference>
<dbReference type="AlphaFoldDB" id="A0A7I8VG62"/>
<dbReference type="InterPro" id="IPR013087">
    <property type="entry name" value="Znf_C2H2_type"/>
</dbReference>
<dbReference type="PANTHER" id="PTHR16515:SF49">
    <property type="entry name" value="GASTRULA ZINC FINGER PROTEIN XLCGF49.1-LIKE-RELATED"/>
    <property type="match status" value="1"/>
</dbReference>
<evidence type="ECO:0000256" key="7">
    <source>
        <dbReference type="ARBA" id="ARBA00023125"/>
    </source>
</evidence>
<feature type="compositionally biased region" description="Basic and acidic residues" evidence="11">
    <location>
        <begin position="1"/>
        <end position="12"/>
    </location>
</feature>
<comment type="subcellular location">
    <subcellularLocation>
        <location evidence="1">Nucleus</location>
    </subcellularLocation>
</comment>
<evidence type="ECO:0000256" key="8">
    <source>
        <dbReference type="ARBA" id="ARBA00023163"/>
    </source>
</evidence>
<evidence type="ECO:0000256" key="9">
    <source>
        <dbReference type="ARBA" id="ARBA00023242"/>
    </source>
</evidence>
<dbReference type="Gene3D" id="3.30.160.60">
    <property type="entry name" value="Classic Zinc Finger"/>
    <property type="match status" value="5"/>
</dbReference>
<keyword evidence="5" id="KW-0862">Zinc</keyword>
<dbReference type="InterPro" id="IPR036236">
    <property type="entry name" value="Znf_C2H2_sf"/>
</dbReference>
<comment type="caution">
    <text evidence="13">The sequence shown here is derived from an EMBL/GenBank/DDBJ whole genome shotgun (WGS) entry which is preliminary data.</text>
</comment>
<feature type="compositionally biased region" description="Low complexity" evidence="11">
    <location>
        <begin position="20"/>
        <end position="41"/>
    </location>
</feature>
<dbReference type="GO" id="GO:0006355">
    <property type="term" value="P:regulation of DNA-templated transcription"/>
    <property type="evidence" value="ECO:0007669"/>
    <property type="project" value="UniProtKB-ARBA"/>
</dbReference>
<evidence type="ECO:0000256" key="3">
    <source>
        <dbReference type="ARBA" id="ARBA00022737"/>
    </source>
</evidence>
<proteinExistence type="predicted"/>
<evidence type="ECO:0000256" key="5">
    <source>
        <dbReference type="ARBA" id="ARBA00022833"/>
    </source>
</evidence>
<feature type="domain" description="C2H2-type" evidence="12">
    <location>
        <begin position="72"/>
        <end position="99"/>
    </location>
</feature>
<dbReference type="OrthoDB" id="3437960at2759"/>
<evidence type="ECO:0000256" key="1">
    <source>
        <dbReference type="ARBA" id="ARBA00004123"/>
    </source>
</evidence>
<evidence type="ECO:0000259" key="12">
    <source>
        <dbReference type="PROSITE" id="PS50157"/>
    </source>
</evidence>
<feature type="domain" description="C2H2-type" evidence="12">
    <location>
        <begin position="444"/>
        <end position="472"/>
    </location>
</feature>
<dbReference type="GO" id="GO:0005634">
    <property type="term" value="C:nucleus"/>
    <property type="evidence" value="ECO:0007669"/>
    <property type="project" value="UniProtKB-SubCell"/>
</dbReference>
<dbReference type="SMART" id="SM00355">
    <property type="entry name" value="ZnF_C2H2"/>
    <property type="match status" value="6"/>
</dbReference>
<keyword evidence="7" id="KW-0238">DNA-binding</keyword>
<dbReference type="GO" id="GO:0008270">
    <property type="term" value="F:zinc ion binding"/>
    <property type="evidence" value="ECO:0007669"/>
    <property type="project" value="UniProtKB-KW"/>
</dbReference>
<dbReference type="EMBL" id="CAJFCJ010000006">
    <property type="protein sequence ID" value="CAD5115291.1"/>
    <property type="molecule type" value="Genomic_DNA"/>
</dbReference>
<dbReference type="PROSITE" id="PS00028">
    <property type="entry name" value="ZINC_FINGER_C2H2_1"/>
    <property type="match status" value="5"/>
</dbReference>